<name>A0A0D2M0Y0_HYPSF</name>
<dbReference type="Proteomes" id="UP000054270">
    <property type="component" value="Unassembled WGS sequence"/>
</dbReference>
<dbReference type="STRING" id="945553.A0A0D2M0Y0"/>
<proteinExistence type="predicted"/>
<dbReference type="OrthoDB" id="3001771at2759"/>
<keyword evidence="2" id="KW-1185">Reference proteome</keyword>
<evidence type="ECO:0008006" key="3">
    <source>
        <dbReference type="Google" id="ProtNLM"/>
    </source>
</evidence>
<evidence type="ECO:0000313" key="2">
    <source>
        <dbReference type="Proteomes" id="UP000054270"/>
    </source>
</evidence>
<accession>A0A0D2M0Y0</accession>
<gene>
    <name evidence="1" type="ORF">HYPSUDRAFT_1049586</name>
</gene>
<protein>
    <recommendedName>
        <fullName evidence="3">F-box domain-containing protein</fullName>
    </recommendedName>
</protein>
<reference evidence="2" key="1">
    <citation type="submission" date="2014-04" db="EMBL/GenBank/DDBJ databases">
        <title>Evolutionary Origins and Diversification of the Mycorrhizal Mutualists.</title>
        <authorList>
            <consortium name="DOE Joint Genome Institute"/>
            <consortium name="Mycorrhizal Genomics Consortium"/>
            <person name="Kohler A."/>
            <person name="Kuo A."/>
            <person name="Nagy L.G."/>
            <person name="Floudas D."/>
            <person name="Copeland A."/>
            <person name="Barry K.W."/>
            <person name="Cichocki N."/>
            <person name="Veneault-Fourrey C."/>
            <person name="LaButti K."/>
            <person name="Lindquist E.A."/>
            <person name="Lipzen A."/>
            <person name="Lundell T."/>
            <person name="Morin E."/>
            <person name="Murat C."/>
            <person name="Riley R."/>
            <person name="Ohm R."/>
            <person name="Sun H."/>
            <person name="Tunlid A."/>
            <person name="Henrissat B."/>
            <person name="Grigoriev I.V."/>
            <person name="Hibbett D.S."/>
            <person name="Martin F."/>
        </authorList>
    </citation>
    <scope>NUCLEOTIDE SEQUENCE [LARGE SCALE GENOMIC DNA]</scope>
    <source>
        <strain evidence="2">FD-334 SS-4</strain>
    </source>
</reference>
<dbReference type="EMBL" id="KN817613">
    <property type="protein sequence ID" value="KJA16863.1"/>
    <property type="molecule type" value="Genomic_DNA"/>
</dbReference>
<sequence length="353" mass="39707">MMDSKAIVEAENVPRQVFLCTPARLSGINCLPVEILALIFIYVAESTTSSYSRTSTRAFPFNVASTCPFWMDILKSNPTNWKSVSIDVMDPSPFLDTLTMFTGGPIEVFVFSSIKEAESPESDSNNSGEDAQKRHENLQAHIIFRQLEPHIKRCASITFDLIFQSSLPCATSILSRSLHYLEKLILKCLKHDVDDNKSMIEIYIDCDELAVEFEIPVLKEISLPGYSFMQLSEVNQGLLMNIGGEKRLSLSINQLTLQKHGIGPHNDTRTFAGFMNAIDDLDCNDLTLSNLTFGYRPERGDPSYALGWENVKLENVSPEFISTFFWLYRHSGLSVRPAYHAMFDSIHCSADFG</sequence>
<dbReference type="AlphaFoldDB" id="A0A0D2M0Y0"/>
<organism evidence="1 2">
    <name type="scientific">Hypholoma sublateritium (strain FD-334 SS-4)</name>
    <dbReference type="NCBI Taxonomy" id="945553"/>
    <lineage>
        <taxon>Eukaryota</taxon>
        <taxon>Fungi</taxon>
        <taxon>Dikarya</taxon>
        <taxon>Basidiomycota</taxon>
        <taxon>Agaricomycotina</taxon>
        <taxon>Agaricomycetes</taxon>
        <taxon>Agaricomycetidae</taxon>
        <taxon>Agaricales</taxon>
        <taxon>Agaricineae</taxon>
        <taxon>Strophariaceae</taxon>
        <taxon>Hypholoma</taxon>
    </lineage>
</organism>
<evidence type="ECO:0000313" key="1">
    <source>
        <dbReference type="EMBL" id="KJA16863.1"/>
    </source>
</evidence>